<dbReference type="OMA" id="SKYWALD"/>
<keyword evidence="4" id="KW-0009">Actin-binding</keyword>
<dbReference type="Gene3D" id="2.80.10.50">
    <property type="match status" value="4"/>
</dbReference>
<proteinExistence type="inferred from homology"/>
<dbReference type="GO" id="GO:0015629">
    <property type="term" value="C:actin cytoskeleton"/>
    <property type="evidence" value="ECO:0007669"/>
    <property type="project" value="TreeGrafter"/>
</dbReference>
<dbReference type="InterPro" id="IPR008999">
    <property type="entry name" value="Actin-crosslinking"/>
</dbReference>
<dbReference type="GO" id="GO:0031253">
    <property type="term" value="C:cell projection membrane"/>
    <property type="evidence" value="ECO:0007669"/>
    <property type="project" value="TreeGrafter"/>
</dbReference>
<evidence type="ECO:0000313" key="8">
    <source>
        <dbReference type="Proteomes" id="UP000694380"/>
    </source>
</evidence>
<evidence type="ECO:0000256" key="3">
    <source>
        <dbReference type="ARBA" id="ARBA00022490"/>
    </source>
</evidence>
<dbReference type="InterPro" id="IPR010431">
    <property type="entry name" value="Fascin"/>
</dbReference>
<dbReference type="CDD" id="cd23335">
    <property type="entry name" value="beta-trefoil_FSCN_rpt2"/>
    <property type="match status" value="1"/>
</dbReference>
<feature type="domain" description="Fascin-like" evidence="6">
    <location>
        <begin position="361"/>
        <end position="467"/>
    </location>
</feature>
<feature type="domain" description="Fascin-like" evidence="6">
    <location>
        <begin position="242"/>
        <end position="346"/>
    </location>
</feature>
<dbReference type="GO" id="GO:0051015">
    <property type="term" value="F:actin filament binding"/>
    <property type="evidence" value="ECO:0007669"/>
    <property type="project" value="InterPro"/>
</dbReference>
<evidence type="ECO:0000256" key="4">
    <source>
        <dbReference type="ARBA" id="ARBA00023203"/>
    </source>
</evidence>
<comment type="subcellular location">
    <subcellularLocation>
        <location evidence="1">Cytoplasm</location>
        <location evidence="1">Cytoskeleton</location>
    </subcellularLocation>
</comment>
<dbReference type="GO" id="GO:0001726">
    <property type="term" value="C:ruffle"/>
    <property type="evidence" value="ECO:0007669"/>
    <property type="project" value="TreeGrafter"/>
</dbReference>
<dbReference type="GO" id="GO:0007163">
    <property type="term" value="P:establishment or maintenance of cell polarity"/>
    <property type="evidence" value="ECO:0007669"/>
    <property type="project" value="TreeGrafter"/>
</dbReference>
<keyword evidence="5" id="KW-0206">Cytoskeleton</keyword>
<dbReference type="GO" id="GO:0030426">
    <property type="term" value="C:growth cone"/>
    <property type="evidence" value="ECO:0007669"/>
    <property type="project" value="TreeGrafter"/>
</dbReference>
<dbReference type="PANTHER" id="PTHR10551:SF39">
    <property type="entry name" value="FASCIN"/>
    <property type="match status" value="1"/>
</dbReference>
<evidence type="ECO:0000256" key="5">
    <source>
        <dbReference type="ARBA" id="ARBA00023212"/>
    </source>
</evidence>
<keyword evidence="8" id="KW-1185">Reference proteome</keyword>
<dbReference type="GO" id="GO:0005737">
    <property type="term" value="C:cytoplasm"/>
    <property type="evidence" value="ECO:0007669"/>
    <property type="project" value="TreeGrafter"/>
</dbReference>
<accession>A0A8C3HXL2</accession>
<dbReference type="InterPro" id="IPR022768">
    <property type="entry name" value="Fascin-like_dom"/>
</dbReference>
<reference evidence="7" key="1">
    <citation type="submission" date="2025-08" db="UniProtKB">
        <authorList>
            <consortium name="Ensembl"/>
        </authorList>
    </citation>
    <scope>IDENTIFICATION</scope>
</reference>
<dbReference type="PANTHER" id="PTHR10551">
    <property type="entry name" value="FASCIN"/>
    <property type="match status" value="1"/>
</dbReference>
<dbReference type="Ensembl" id="ENSCPBT00000029318.1">
    <property type="protein sequence ID" value="ENSCPBP00000024894.1"/>
    <property type="gene ID" value="ENSCPBG00000017695.1"/>
</dbReference>
<dbReference type="AlphaFoldDB" id="A0A8C3HXL2"/>
<dbReference type="FunFam" id="2.80.10.50:FF:000008">
    <property type="entry name" value="Fascin"/>
    <property type="match status" value="1"/>
</dbReference>
<name>A0A8C3HXL2_CHRPI</name>
<dbReference type="Proteomes" id="UP000694380">
    <property type="component" value="Unplaced"/>
</dbReference>
<dbReference type="FunFam" id="2.80.10.50:FF:000015">
    <property type="entry name" value="Fascin"/>
    <property type="match status" value="1"/>
</dbReference>
<dbReference type="GO" id="GO:0016477">
    <property type="term" value="P:cell migration"/>
    <property type="evidence" value="ECO:0007669"/>
    <property type="project" value="TreeGrafter"/>
</dbReference>
<dbReference type="GO" id="GO:0051017">
    <property type="term" value="P:actin filament bundle assembly"/>
    <property type="evidence" value="ECO:0007669"/>
    <property type="project" value="TreeGrafter"/>
</dbReference>
<evidence type="ECO:0000256" key="2">
    <source>
        <dbReference type="ARBA" id="ARBA00007415"/>
    </source>
</evidence>
<reference evidence="7" key="2">
    <citation type="submission" date="2025-09" db="UniProtKB">
        <authorList>
            <consortium name="Ensembl"/>
        </authorList>
    </citation>
    <scope>IDENTIFICATION</scope>
</reference>
<comment type="similarity">
    <text evidence="2">Belongs to the fascin family.</text>
</comment>
<dbReference type="SUPFAM" id="SSF50405">
    <property type="entry name" value="Actin-crosslinking proteins"/>
    <property type="match status" value="3"/>
</dbReference>
<keyword evidence="3" id="KW-0963">Cytoplasm</keyword>
<dbReference type="GO" id="GO:0030674">
    <property type="term" value="F:protein-macromolecule adaptor activity"/>
    <property type="evidence" value="ECO:0007669"/>
    <property type="project" value="InterPro"/>
</dbReference>
<evidence type="ECO:0000256" key="1">
    <source>
        <dbReference type="ARBA" id="ARBA00004245"/>
    </source>
</evidence>
<dbReference type="CDD" id="cd23336">
    <property type="entry name" value="beta-trefoil_FSCN_rpt3"/>
    <property type="match status" value="1"/>
</dbReference>
<protein>
    <recommendedName>
        <fullName evidence="6">Fascin-like domain-containing protein</fullName>
    </recommendedName>
</protein>
<gene>
    <name evidence="7" type="primary">LOC101948111</name>
</gene>
<evidence type="ECO:0000313" key="7">
    <source>
        <dbReference type="Ensembl" id="ENSCPBP00000024894.1"/>
    </source>
</evidence>
<evidence type="ECO:0000259" key="6">
    <source>
        <dbReference type="Pfam" id="PF06268"/>
    </source>
</evidence>
<dbReference type="GeneTree" id="ENSGT00950000183157"/>
<dbReference type="CDD" id="cd23337">
    <property type="entry name" value="beta-trefoil_FSCN_rpt4"/>
    <property type="match status" value="1"/>
</dbReference>
<dbReference type="Pfam" id="PF06268">
    <property type="entry name" value="Fascin"/>
    <property type="match status" value="2"/>
</dbReference>
<sequence length="580" mass="63207">MGRTEPGAEEQAEDELSKLTCQHGPSWGRSCALRPGHPLLRHTSPEYFPPPLYQGNGGSCRSLVPQKVRMWVPLGLPCCTAAQVGEVYVPFSWTLFQPAQPLWLLSVAHVTVPASLLHVPTPPRLPVASPRLPHANQGPRFLCWGLHWRSQHCPPSPAGTGPSLLGYVLCPQGRHVCTHPALALTSCPSRQVSLQCELSQRYLGGAEDNVTCFAQTVSEGEKWSLHLAQHPNGHMLNPGKQRYMRCDQQTGHMRCDRDLPWGPEAVITLHFDLKEKKYGLRSGAGSLLAADGSLQAELSPQTLYSLELRGGLLALRDADGRYLTGREGIVKTFKTDKPGRDELFALEPSAAQVSLRTFSGGRFVCCRPGADIYANAMSVGNTEIFQLLLNDVTKQACFRSSSGTYLAVGPKDSVVSTSTQDKGVWFSLQYREQRVTLRMADGRHMATRPNGQLLLVPEAAGKGEEFLLLLVNRPLLILQSEAGFVGLFPGTQRLDGNRPAYDASSLTLGEDGFCHFRVANKYWSLDKDGLVMANGDHPSNFTLQFISSSCLVLKAPNSKYLVAEAGGRLWAGASDAASAT</sequence>
<dbReference type="GO" id="GO:0030027">
    <property type="term" value="C:lamellipodium"/>
    <property type="evidence" value="ECO:0007669"/>
    <property type="project" value="TreeGrafter"/>
</dbReference>
<dbReference type="GO" id="GO:0030175">
    <property type="term" value="C:filopodium"/>
    <property type="evidence" value="ECO:0007669"/>
    <property type="project" value="TreeGrafter"/>
</dbReference>
<organism evidence="7 8">
    <name type="scientific">Chrysemys picta bellii</name>
    <name type="common">Western painted turtle</name>
    <name type="synonym">Emys bellii</name>
    <dbReference type="NCBI Taxonomy" id="8478"/>
    <lineage>
        <taxon>Eukaryota</taxon>
        <taxon>Metazoa</taxon>
        <taxon>Chordata</taxon>
        <taxon>Craniata</taxon>
        <taxon>Vertebrata</taxon>
        <taxon>Euteleostomi</taxon>
        <taxon>Archelosauria</taxon>
        <taxon>Testudinata</taxon>
        <taxon>Testudines</taxon>
        <taxon>Cryptodira</taxon>
        <taxon>Durocryptodira</taxon>
        <taxon>Testudinoidea</taxon>
        <taxon>Emydidae</taxon>
        <taxon>Chrysemys</taxon>
    </lineage>
</organism>
<dbReference type="GO" id="GO:0005902">
    <property type="term" value="C:microvillus"/>
    <property type="evidence" value="ECO:0007669"/>
    <property type="project" value="TreeGrafter"/>
</dbReference>